<dbReference type="InterPro" id="IPR021345">
    <property type="entry name" value="DUF2961"/>
</dbReference>
<dbReference type="AlphaFoldDB" id="A0A174AN23"/>
<dbReference type="Pfam" id="PF11175">
    <property type="entry name" value="DUF2961"/>
    <property type="match status" value="1"/>
</dbReference>
<organism evidence="2 3">
    <name type="scientific">Blautia wexlerae</name>
    <dbReference type="NCBI Taxonomy" id="418240"/>
    <lineage>
        <taxon>Bacteria</taxon>
        <taxon>Bacillati</taxon>
        <taxon>Bacillota</taxon>
        <taxon>Clostridia</taxon>
        <taxon>Lachnospirales</taxon>
        <taxon>Lachnospiraceae</taxon>
        <taxon>Blautia</taxon>
    </lineage>
</organism>
<dbReference type="EMBL" id="CYZN01000007">
    <property type="protein sequence ID" value="CUN89603.1"/>
    <property type="molecule type" value="Genomic_DNA"/>
</dbReference>
<feature type="region of interest" description="Disordered" evidence="1">
    <location>
        <begin position="23"/>
        <end position="48"/>
    </location>
</feature>
<evidence type="ECO:0000313" key="3">
    <source>
        <dbReference type="Proteomes" id="UP000095431"/>
    </source>
</evidence>
<sequence>MYQSFKGGLGGIALSKHGRSRAINAENPHGEKGKGGMAASHLGPSRKGSPCLRDIEPGATVTLAEMEGPGEINHIWITVDNKTTDADCFVLRDLVIRMYWDDEETPSVESPLGDFFCCGFGRECIVNSVPMAVVPSRGFNCYFPMPFKKKAKITLENQHANKIPAFFYQVDYCLYDELPDDITYFHAQWRRERLTEKQKDYTILDGVKGKGHYVGTYIALTTLERYWWGEGEMKFYIDGDDEYPTICGTGTEDYFGGSWSFAKQVDGKTVEQNYNTPYLGYPYYSAHDELIHNFYHNDDCPPMRGFYRWHIQDPICFDEDLRVTIQQIGVGYRGLFERQDDVASVAYWYQTHPHAPFAPLMSKEDRWPR</sequence>
<evidence type="ECO:0000313" key="2">
    <source>
        <dbReference type="EMBL" id="CUN89603.1"/>
    </source>
</evidence>
<name>A0A174AN23_9FIRM</name>
<evidence type="ECO:0000256" key="1">
    <source>
        <dbReference type="SAM" id="MobiDB-lite"/>
    </source>
</evidence>
<protein>
    <submittedName>
        <fullName evidence="2">Protein of uncharacterized function (DUF2961)</fullName>
    </submittedName>
</protein>
<reference evidence="2 3" key="1">
    <citation type="submission" date="2015-09" db="EMBL/GenBank/DDBJ databases">
        <authorList>
            <consortium name="Pathogen Informatics"/>
        </authorList>
    </citation>
    <scope>NUCLEOTIDE SEQUENCE [LARGE SCALE GENOMIC DNA]</scope>
    <source>
        <strain evidence="2 3">2789STDY5834863</strain>
    </source>
</reference>
<accession>A0A174AN23</accession>
<gene>
    <name evidence="2" type="ORF">ERS852478_01333</name>
</gene>
<dbReference type="Gene3D" id="2.60.120.1390">
    <property type="match status" value="1"/>
</dbReference>
<dbReference type="Proteomes" id="UP000095431">
    <property type="component" value="Unassembled WGS sequence"/>
</dbReference>
<dbReference type="eggNOG" id="COG4030">
    <property type="taxonomic scope" value="Bacteria"/>
</dbReference>
<proteinExistence type="predicted"/>
<dbReference type="RefSeq" id="WP_055200019.1">
    <property type="nucleotide sequence ID" value="NZ_BTHH01000007.1"/>
</dbReference>